<gene>
    <name evidence="2" type="ORF">F9B85_04360</name>
</gene>
<organism evidence="2 3">
    <name type="scientific">Heliorestis acidaminivorans</name>
    <dbReference type="NCBI Taxonomy" id="553427"/>
    <lineage>
        <taxon>Bacteria</taxon>
        <taxon>Bacillati</taxon>
        <taxon>Bacillota</taxon>
        <taxon>Clostridia</taxon>
        <taxon>Eubacteriales</taxon>
        <taxon>Heliobacteriaceae</taxon>
        <taxon>Heliorestis</taxon>
    </lineage>
</organism>
<dbReference type="AlphaFoldDB" id="A0A6I0EUI3"/>
<keyword evidence="1" id="KW-0812">Transmembrane</keyword>
<reference evidence="2 3" key="1">
    <citation type="submission" date="2019-10" db="EMBL/GenBank/DDBJ databases">
        <title>Whole-genome sequence of the extremophile Heliorestis acidaminivorans DSM 24790.</title>
        <authorList>
            <person name="Kyndt J.A."/>
            <person name="Meyer T.E."/>
        </authorList>
    </citation>
    <scope>NUCLEOTIDE SEQUENCE [LARGE SCALE GENOMIC DNA]</scope>
    <source>
        <strain evidence="2 3">DSM 24790</strain>
    </source>
</reference>
<evidence type="ECO:0008006" key="4">
    <source>
        <dbReference type="Google" id="ProtNLM"/>
    </source>
</evidence>
<dbReference type="Proteomes" id="UP000468766">
    <property type="component" value="Unassembled WGS sequence"/>
</dbReference>
<keyword evidence="3" id="KW-1185">Reference proteome</keyword>
<protein>
    <recommendedName>
        <fullName evidence="4">Peptidase MA-like domain-containing protein</fullName>
    </recommendedName>
</protein>
<proteinExistence type="predicted"/>
<dbReference type="RefSeq" id="WP_151618899.1">
    <property type="nucleotide sequence ID" value="NZ_WBXO01000002.1"/>
</dbReference>
<comment type="caution">
    <text evidence="2">The sequence shown here is derived from an EMBL/GenBank/DDBJ whole genome shotgun (WGS) entry which is preliminary data.</text>
</comment>
<evidence type="ECO:0000313" key="3">
    <source>
        <dbReference type="Proteomes" id="UP000468766"/>
    </source>
</evidence>
<keyword evidence="1" id="KW-1133">Transmembrane helix</keyword>
<name>A0A6I0EUI3_9FIRM</name>
<evidence type="ECO:0000256" key="1">
    <source>
        <dbReference type="SAM" id="Phobius"/>
    </source>
</evidence>
<accession>A0A6I0EUI3</accession>
<evidence type="ECO:0000313" key="2">
    <source>
        <dbReference type="EMBL" id="KAB2953854.1"/>
    </source>
</evidence>
<dbReference type="EMBL" id="WBXO01000002">
    <property type="protein sequence ID" value="KAB2953854.1"/>
    <property type="molecule type" value="Genomic_DNA"/>
</dbReference>
<sequence length="304" mass="35067">MGEKVNLFFWLFAVTMALILLMLFWRQQVDLRAGFSLSTTITQVQQKSYTLYRQYKLHQASKETDSWYHLEGESVNLRYKSSSVEEATLLLQQTESIYEELTKVMNYQPQNKPLVLIYKDRDSFNQVFGWNDEAALGVYYAGVVRLLSPQNWSSSSNGGASDNSVIIGPMAHELAHLILDYRTRGNVQRWFTEGVAQDMERAFTGYTLQDPAPGWSHRLYPWEEMDRLFDNLPDQKLAYRQSLLAFDTIEAEKAGAMAEIYHDLAKGHKIEEAIYRATGWTWSEFTGKVQEKAYSAESQTALFQ</sequence>
<feature type="transmembrane region" description="Helical" evidence="1">
    <location>
        <begin position="7"/>
        <end position="25"/>
    </location>
</feature>
<keyword evidence="1" id="KW-0472">Membrane</keyword>
<dbReference type="OrthoDB" id="9787613at2"/>